<evidence type="ECO:0000313" key="1">
    <source>
        <dbReference type="EMBL" id="WUM21352.1"/>
    </source>
</evidence>
<proteinExistence type="predicted"/>
<dbReference type="RefSeq" id="WP_055790494.1">
    <property type="nucleotide sequence ID" value="NZ_CP108021.1"/>
</dbReference>
<protein>
    <submittedName>
        <fullName evidence="1">Uncharacterized protein</fullName>
    </submittedName>
</protein>
<dbReference type="KEGG" id="whr:OG579_06045"/>
<organism evidence="1 2">
    <name type="scientific">Williamsia herbipolensis</name>
    <dbReference type="NCBI Taxonomy" id="1603258"/>
    <lineage>
        <taxon>Bacteria</taxon>
        <taxon>Bacillati</taxon>
        <taxon>Actinomycetota</taxon>
        <taxon>Actinomycetes</taxon>
        <taxon>Mycobacteriales</taxon>
        <taxon>Nocardiaceae</taxon>
        <taxon>Williamsia</taxon>
    </lineage>
</organism>
<name>A0AAU4K5W6_9NOCA</name>
<reference evidence="1 2" key="1">
    <citation type="submission" date="2022-10" db="EMBL/GenBank/DDBJ databases">
        <title>The complete genomes of actinobacterial strains from the NBC collection.</title>
        <authorList>
            <person name="Joergensen T.S."/>
            <person name="Alvarez Arevalo M."/>
            <person name="Sterndorff E.B."/>
            <person name="Faurdal D."/>
            <person name="Vuksanovic O."/>
            <person name="Mourched A.-S."/>
            <person name="Charusanti P."/>
            <person name="Shaw S."/>
            <person name="Blin K."/>
            <person name="Weber T."/>
        </authorList>
    </citation>
    <scope>NUCLEOTIDE SEQUENCE [LARGE SCALE GENOMIC DNA]</scope>
    <source>
        <strain evidence="1 2">NBC_00319</strain>
    </source>
</reference>
<dbReference type="AlphaFoldDB" id="A0AAU4K5W6"/>
<gene>
    <name evidence="1" type="ORF">OG579_06045</name>
</gene>
<sequence>MSKKITPTTLHTAKSKKKCCRKSMRCTSCPVVLHRLRKIDADEFTNKQFSKALKKARAA</sequence>
<keyword evidence="2" id="KW-1185">Reference proteome</keyword>
<accession>A0AAU4K5W6</accession>
<evidence type="ECO:0000313" key="2">
    <source>
        <dbReference type="Proteomes" id="UP001432128"/>
    </source>
</evidence>
<dbReference type="Proteomes" id="UP001432128">
    <property type="component" value="Chromosome"/>
</dbReference>
<dbReference type="EMBL" id="CP108021">
    <property type="protein sequence ID" value="WUM21352.1"/>
    <property type="molecule type" value="Genomic_DNA"/>
</dbReference>